<evidence type="ECO:0000313" key="1">
    <source>
        <dbReference type="EMBL" id="OXM85099.1"/>
    </source>
</evidence>
<organism evidence="1 2">
    <name type="scientific">Paenibacillus rigui</name>
    <dbReference type="NCBI Taxonomy" id="554312"/>
    <lineage>
        <taxon>Bacteria</taxon>
        <taxon>Bacillati</taxon>
        <taxon>Bacillota</taxon>
        <taxon>Bacilli</taxon>
        <taxon>Bacillales</taxon>
        <taxon>Paenibacillaceae</taxon>
        <taxon>Paenibacillus</taxon>
    </lineage>
</organism>
<sequence length="255" mass="29530">MIIRETERDFVLVQQHDHARVSGDVAARMAASYFVDTGYVDDVLLAVYEHDRSWIRLDETPIWNDGEGLPFSFMDYPLLPKLAMYKQGIDEVELRNPYAALLCSMHYASFRIFETSDRPECVEFHDHEVERQARIKSERSSLDAEALQSHIQLLQLCDDISLYVCLNRPGAAKEQEHPWYRDGFRSYDRITGDPGRRLVAHWVSEQEIQITPSLFQASFDVSLKLKRVPKSLVAEAGIGDAYKRTGWEEQKITFR</sequence>
<dbReference type="RefSeq" id="WP_094015862.1">
    <property type="nucleotide sequence ID" value="NZ_NMQW01000023.1"/>
</dbReference>
<comment type="caution">
    <text evidence="1">The sequence shown here is derived from an EMBL/GenBank/DDBJ whole genome shotgun (WGS) entry which is preliminary data.</text>
</comment>
<dbReference type="EMBL" id="NMQW01000023">
    <property type="protein sequence ID" value="OXM85099.1"/>
    <property type="molecule type" value="Genomic_DNA"/>
</dbReference>
<dbReference type="Pfam" id="PF13030">
    <property type="entry name" value="DUF3891"/>
    <property type="match status" value="1"/>
</dbReference>
<keyword evidence="2" id="KW-1185">Reference proteome</keyword>
<proteinExistence type="predicted"/>
<evidence type="ECO:0000313" key="2">
    <source>
        <dbReference type="Proteomes" id="UP000215509"/>
    </source>
</evidence>
<name>A0A229UQE2_9BACL</name>
<accession>A0A229UQE2</accession>
<gene>
    <name evidence="1" type="ORF">CF651_15935</name>
</gene>
<dbReference type="InterPro" id="IPR024992">
    <property type="entry name" value="DUF3891"/>
</dbReference>
<dbReference type="Proteomes" id="UP000215509">
    <property type="component" value="Unassembled WGS sequence"/>
</dbReference>
<reference evidence="1 2" key="1">
    <citation type="submission" date="2017-07" db="EMBL/GenBank/DDBJ databases">
        <title>Genome sequencing and assembly of Paenibacillus rigui.</title>
        <authorList>
            <person name="Mayilraj S."/>
        </authorList>
    </citation>
    <scope>NUCLEOTIDE SEQUENCE [LARGE SCALE GENOMIC DNA]</scope>
    <source>
        <strain evidence="1 2">JCM 16352</strain>
    </source>
</reference>
<dbReference type="OrthoDB" id="190426at2"/>
<protein>
    <submittedName>
        <fullName evidence="1">Uncharacterized protein</fullName>
    </submittedName>
</protein>
<dbReference type="AlphaFoldDB" id="A0A229UQE2"/>